<evidence type="ECO:0000256" key="1">
    <source>
        <dbReference type="ARBA" id="ARBA00022801"/>
    </source>
</evidence>
<dbReference type="PANTHER" id="PTHR11839:SF1">
    <property type="entry name" value="ADP-SUGAR PYROPHOSPHATASE"/>
    <property type="match status" value="1"/>
</dbReference>
<dbReference type="InterPro" id="IPR020084">
    <property type="entry name" value="NUDIX_hydrolase_CS"/>
</dbReference>
<dbReference type="PANTHER" id="PTHR11839">
    <property type="entry name" value="UDP/ADP-SUGAR PYROPHOSPHATASE"/>
    <property type="match status" value="1"/>
</dbReference>
<dbReference type="GO" id="GO:0016787">
    <property type="term" value="F:hydrolase activity"/>
    <property type="evidence" value="ECO:0007669"/>
    <property type="project" value="UniProtKB-KW"/>
</dbReference>
<dbReference type="PROSITE" id="PS51462">
    <property type="entry name" value="NUDIX"/>
    <property type="match status" value="1"/>
</dbReference>
<evidence type="ECO:0000259" key="2">
    <source>
        <dbReference type="PROSITE" id="PS51462"/>
    </source>
</evidence>
<proteinExistence type="predicted"/>
<dbReference type="Pfam" id="PF00293">
    <property type="entry name" value="NUDIX"/>
    <property type="match status" value="1"/>
</dbReference>
<dbReference type="RefSeq" id="WP_207335529.1">
    <property type="nucleotide sequence ID" value="NZ_JAFMYU010000007.1"/>
</dbReference>
<gene>
    <name evidence="3" type="ORF">J2I48_11200</name>
</gene>
<keyword evidence="1 3" id="KW-0378">Hydrolase</keyword>
<protein>
    <submittedName>
        <fullName evidence="3">NUDIX hydrolase</fullName>
    </submittedName>
</protein>
<evidence type="ECO:0000313" key="3">
    <source>
        <dbReference type="EMBL" id="MBO0931565.1"/>
    </source>
</evidence>
<evidence type="ECO:0000313" key="4">
    <source>
        <dbReference type="Proteomes" id="UP000664795"/>
    </source>
</evidence>
<dbReference type="EMBL" id="JAFMYU010000007">
    <property type="protein sequence ID" value="MBO0931565.1"/>
    <property type="molecule type" value="Genomic_DNA"/>
</dbReference>
<dbReference type="AlphaFoldDB" id="A0A939G5T7"/>
<keyword evidence="4" id="KW-1185">Reference proteome</keyword>
<dbReference type="PROSITE" id="PS00893">
    <property type="entry name" value="NUDIX_BOX"/>
    <property type="match status" value="1"/>
</dbReference>
<sequence length="191" mass="21311">MATFSLPNDPQPWQVEQSDYIHRQTWFTVRKEAIRMAGGGYIPDYYLLEYPDWINVVAVTTGGDLVLIRQYRHGVGDVHYELCAGCVDPGETPLEAAQRELLEETGYGGGQWQPLMTLSANPGTHTNRSYSFLALGVEKIGEQDLELTEEIAVWTVSPVEALTVLDTGQMMQSLHAAPLLRYLLGSFDVHP</sequence>
<dbReference type="Gene3D" id="3.90.79.10">
    <property type="entry name" value="Nucleoside Triphosphate Pyrophosphohydrolase"/>
    <property type="match status" value="1"/>
</dbReference>
<comment type="caution">
    <text evidence="3">The sequence shown here is derived from an EMBL/GenBank/DDBJ whole genome shotgun (WGS) entry which is preliminary data.</text>
</comment>
<dbReference type="CDD" id="cd03424">
    <property type="entry name" value="NUDIX_ADPRase_Nudt5_UGPPase_Nudt14"/>
    <property type="match status" value="1"/>
</dbReference>
<dbReference type="GO" id="GO:0006753">
    <property type="term" value="P:nucleoside phosphate metabolic process"/>
    <property type="evidence" value="ECO:0007669"/>
    <property type="project" value="TreeGrafter"/>
</dbReference>
<reference evidence="3 4" key="1">
    <citation type="submission" date="2021-03" db="EMBL/GenBank/DDBJ databases">
        <title>Fibrella sp. HMF5036 genome sequencing and assembly.</title>
        <authorList>
            <person name="Kang H."/>
            <person name="Kim H."/>
            <person name="Bae S."/>
            <person name="Joh K."/>
        </authorList>
    </citation>
    <scope>NUCLEOTIDE SEQUENCE [LARGE SCALE GENOMIC DNA]</scope>
    <source>
        <strain evidence="3 4">HMF5036</strain>
    </source>
</reference>
<name>A0A939G5T7_9BACT</name>
<organism evidence="3 4">
    <name type="scientific">Fibrella aquatilis</name>
    <dbReference type="NCBI Taxonomy" id="2817059"/>
    <lineage>
        <taxon>Bacteria</taxon>
        <taxon>Pseudomonadati</taxon>
        <taxon>Bacteroidota</taxon>
        <taxon>Cytophagia</taxon>
        <taxon>Cytophagales</taxon>
        <taxon>Spirosomataceae</taxon>
        <taxon>Fibrella</taxon>
    </lineage>
</organism>
<dbReference type="GO" id="GO:0019693">
    <property type="term" value="P:ribose phosphate metabolic process"/>
    <property type="evidence" value="ECO:0007669"/>
    <property type="project" value="TreeGrafter"/>
</dbReference>
<accession>A0A939G5T7</accession>
<dbReference type="SUPFAM" id="SSF55811">
    <property type="entry name" value="Nudix"/>
    <property type="match status" value="1"/>
</dbReference>
<dbReference type="InterPro" id="IPR015797">
    <property type="entry name" value="NUDIX_hydrolase-like_dom_sf"/>
</dbReference>
<dbReference type="InterPro" id="IPR000086">
    <property type="entry name" value="NUDIX_hydrolase_dom"/>
</dbReference>
<dbReference type="Proteomes" id="UP000664795">
    <property type="component" value="Unassembled WGS sequence"/>
</dbReference>
<feature type="domain" description="Nudix hydrolase" evidence="2">
    <location>
        <begin position="49"/>
        <end position="184"/>
    </location>
</feature>